<protein>
    <submittedName>
        <fullName evidence="4 5">Uncharacterized protein</fullName>
    </submittedName>
</protein>
<dbReference type="Gene3D" id="3.50.50.60">
    <property type="entry name" value="FAD/NAD(P)-binding domain"/>
    <property type="match status" value="1"/>
</dbReference>
<keyword evidence="2" id="KW-0274">FAD</keyword>
<reference evidence="5" key="5">
    <citation type="submission" date="2015-06" db="UniProtKB">
        <authorList>
            <consortium name="EnsemblFungi"/>
        </authorList>
    </citation>
    <scope>IDENTIFICATION</scope>
    <source>
        <strain evidence="5">ATCC 64411</strain>
    </source>
</reference>
<evidence type="ECO:0000313" key="6">
    <source>
        <dbReference type="Proteomes" id="UP000011715"/>
    </source>
</evidence>
<dbReference type="OMA" id="PLFEYSF"/>
<dbReference type="InterPro" id="IPR036188">
    <property type="entry name" value="FAD/NAD-bd_sf"/>
</dbReference>
<keyword evidence="1" id="KW-0285">Flavoprotein</keyword>
<evidence type="ECO:0000313" key="4">
    <source>
        <dbReference type="EMBL" id="KLU92408.1"/>
    </source>
</evidence>
<dbReference type="VEuPathDB" id="FungiDB:MAPG_11354"/>
<dbReference type="AlphaFoldDB" id="A0A0C4EF19"/>
<proteinExistence type="predicted"/>
<dbReference type="eggNOG" id="KOG1399">
    <property type="taxonomic scope" value="Eukaryota"/>
</dbReference>
<dbReference type="EMBL" id="GL876980">
    <property type="protein sequence ID" value="KLU92408.1"/>
    <property type="molecule type" value="Genomic_DNA"/>
</dbReference>
<dbReference type="PANTHER" id="PTHR23023">
    <property type="entry name" value="DIMETHYLANILINE MONOOXYGENASE"/>
    <property type="match status" value="1"/>
</dbReference>
<evidence type="ECO:0000256" key="2">
    <source>
        <dbReference type="ARBA" id="ARBA00022827"/>
    </source>
</evidence>
<evidence type="ECO:0000313" key="5">
    <source>
        <dbReference type="EnsemblFungi" id="MAPG_11354T0"/>
    </source>
</evidence>
<gene>
    <name evidence="4" type="ORF">MAPG_11354</name>
</gene>
<dbReference type="Pfam" id="PF13738">
    <property type="entry name" value="Pyr_redox_3"/>
    <property type="match status" value="1"/>
</dbReference>
<dbReference type="Proteomes" id="UP000011715">
    <property type="component" value="Unassembled WGS sequence"/>
</dbReference>
<reference evidence="4" key="3">
    <citation type="submission" date="2011-03" db="EMBL/GenBank/DDBJ databases">
        <title>Annotation of Magnaporthe poae ATCC 64411.</title>
        <authorList>
            <person name="Ma L.-J."/>
            <person name="Dead R."/>
            <person name="Young S.K."/>
            <person name="Zeng Q."/>
            <person name="Gargeya S."/>
            <person name="Fitzgerald M."/>
            <person name="Haas B."/>
            <person name="Abouelleil A."/>
            <person name="Alvarado L."/>
            <person name="Arachchi H.M."/>
            <person name="Berlin A."/>
            <person name="Brown A."/>
            <person name="Chapman S.B."/>
            <person name="Chen Z."/>
            <person name="Dunbar C."/>
            <person name="Freedman E."/>
            <person name="Gearin G."/>
            <person name="Gellesch M."/>
            <person name="Goldberg J."/>
            <person name="Griggs A."/>
            <person name="Gujja S."/>
            <person name="Heiman D."/>
            <person name="Howarth C."/>
            <person name="Larson L."/>
            <person name="Lui A."/>
            <person name="MacDonald P.J.P."/>
            <person name="Mehta T."/>
            <person name="Montmayeur A."/>
            <person name="Murphy C."/>
            <person name="Neiman D."/>
            <person name="Pearson M."/>
            <person name="Priest M."/>
            <person name="Roberts A."/>
            <person name="Saif S."/>
            <person name="Shea T."/>
            <person name="Shenoy N."/>
            <person name="Sisk P."/>
            <person name="Stolte C."/>
            <person name="Sykes S."/>
            <person name="Yandava C."/>
            <person name="Wortman J."/>
            <person name="Nusbaum C."/>
            <person name="Birren B."/>
        </authorList>
    </citation>
    <scope>NUCLEOTIDE SEQUENCE</scope>
    <source>
        <strain evidence="4">ATCC 64411</strain>
    </source>
</reference>
<dbReference type="SUPFAM" id="SSF51905">
    <property type="entry name" value="FAD/NAD(P)-binding domain"/>
    <property type="match status" value="2"/>
</dbReference>
<reference evidence="5" key="4">
    <citation type="journal article" date="2015" name="G3 (Bethesda)">
        <title>Genome sequences of three phytopathogenic species of the Magnaporthaceae family of fungi.</title>
        <authorList>
            <person name="Okagaki L.H."/>
            <person name="Nunes C.C."/>
            <person name="Sailsbery J."/>
            <person name="Clay B."/>
            <person name="Brown D."/>
            <person name="John T."/>
            <person name="Oh Y."/>
            <person name="Young N."/>
            <person name="Fitzgerald M."/>
            <person name="Haas B.J."/>
            <person name="Zeng Q."/>
            <person name="Young S."/>
            <person name="Adiconis X."/>
            <person name="Fan L."/>
            <person name="Levin J.Z."/>
            <person name="Mitchell T.K."/>
            <person name="Okubara P.A."/>
            <person name="Farman M.L."/>
            <person name="Kohn L.M."/>
            <person name="Birren B."/>
            <person name="Ma L.-J."/>
            <person name="Dean R.A."/>
        </authorList>
    </citation>
    <scope>NUCLEOTIDE SEQUENCE</scope>
    <source>
        <strain evidence="5">ATCC 64411 / 73-15</strain>
    </source>
</reference>
<dbReference type="EMBL" id="ADBL01002796">
    <property type="status" value="NOT_ANNOTATED_CDS"/>
    <property type="molecule type" value="Genomic_DNA"/>
</dbReference>
<name>A0A0C4EF19_MAGP6</name>
<reference evidence="6" key="1">
    <citation type="submission" date="2010-05" db="EMBL/GenBank/DDBJ databases">
        <title>The genome sequence of Magnaporthe poae strain ATCC 64411.</title>
        <authorList>
            <person name="Ma L.-J."/>
            <person name="Dead R."/>
            <person name="Young S."/>
            <person name="Zeng Q."/>
            <person name="Koehrsen M."/>
            <person name="Alvarado L."/>
            <person name="Berlin A."/>
            <person name="Chapman S.B."/>
            <person name="Chen Z."/>
            <person name="Freedman E."/>
            <person name="Gellesch M."/>
            <person name="Goldberg J."/>
            <person name="Griggs A."/>
            <person name="Gujja S."/>
            <person name="Heilman E.R."/>
            <person name="Heiman D."/>
            <person name="Hepburn T."/>
            <person name="Howarth C."/>
            <person name="Jen D."/>
            <person name="Larson L."/>
            <person name="Mehta T."/>
            <person name="Neiman D."/>
            <person name="Pearson M."/>
            <person name="Roberts A."/>
            <person name="Saif S."/>
            <person name="Shea T."/>
            <person name="Shenoy N."/>
            <person name="Sisk P."/>
            <person name="Stolte C."/>
            <person name="Sykes S."/>
            <person name="Walk T."/>
            <person name="White J."/>
            <person name="Yandava C."/>
            <person name="Haas B."/>
            <person name="Nusbaum C."/>
            <person name="Birren B."/>
        </authorList>
    </citation>
    <scope>NUCLEOTIDE SEQUENCE [LARGE SCALE GENOMIC DNA]</scope>
    <source>
        <strain evidence="6">ATCC 64411 / 73-15</strain>
    </source>
</reference>
<keyword evidence="6" id="KW-1185">Reference proteome</keyword>
<dbReference type="OrthoDB" id="2915840at2759"/>
<evidence type="ECO:0000256" key="1">
    <source>
        <dbReference type="ARBA" id="ARBA00022630"/>
    </source>
</evidence>
<sequence>MPTPAPQAEQFDVAVVGAGWNGLISAKTYLDFCPSARLVIIDDQATVGGVWSRARIYPTLFAQIKHGMFEYSFYPMRHEGITEDGYVSGETIHQYLVDFAHDFGLAARSRLSTTVTGVVQLPDRRWRLEIAGSAPIECEKLIYASGAVSHPVMPTWPTASSFTAPIIHSYDVGTHLDQLKAADVGTATVVGGAKSSYDTVFLLLKAGKRVHWIIRDSGGGPLAIMPPTLLGRFNTMDVLTMGITTMMGACVFNTDGPVLHFLQRTLLGRFLAWLYWYIVNWLADSHAGYSKSENARKLRPLPHGNGMFWGNAGVGAASVPHFWRTFHSGDCTVHRAGIASLGDGNTIQLDDGSAPFKTDYMILCTGFDKSYHVFDDATLRRCGLAVIMGPPKKEDIVMTRYNKRYELMFFRLINLAGLCAFQDTCYCVRQPNRHYRWLISPTLAAEGDRSVYFPGFIHSIYTPVVSETQALWGVAFLLGLLDLPSKPEMERDVATWNVWTRKRYVVQGPKNAYGIYDFISYINVLLKDLGVTVHHRRRNEGSWLSRLFAPTYPTLYTGMQEEFRQLVAEKQVKAKLSKVKS</sequence>
<reference evidence="4" key="2">
    <citation type="submission" date="2010-05" db="EMBL/GenBank/DDBJ databases">
        <title>The Genome Sequence of Magnaporthe poae strain ATCC 64411.</title>
        <authorList>
            <consortium name="The Broad Institute Genome Sequencing Platform"/>
            <consortium name="Broad Institute Genome Sequencing Center for Infectious Disease"/>
            <person name="Ma L.-J."/>
            <person name="Dead R."/>
            <person name="Young S."/>
            <person name="Zeng Q."/>
            <person name="Koehrsen M."/>
            <person name="Alvarado L."/>
            <person name="Berlin A."/>
            <person name="Chapman S.B."/>
            <person name="Chen Z."/>
            <person name="Freedman E."/>
            <person name="Gellesch M."/>
            <person name="Goldberg J."/>
            <person name="Griggs A."/>
            <person name="Gujja S."/>
            <person name="Heilman E.R."/>
            <person name="Heiman D."/>
            <person name="Hepburn T."/>
            <person name="Howarth C."/>
            <person name="Jen D."/>
            <person name="Larson L."/>
            <person name="Mehta T."/>
            <person name="Neiman D."/>
            <person name="Pearson M."/>
            <person name="Roberts A."/>
            <person name="Saif S."/>
            <person name="Shea T."/>
            <person name="Shenoy N."/>
            <person name="Sisk P."/>
            <person name="Stolte C."/>
            <person name="Sykes S."/>
            <person name="Walk T."/>
            <person name="White J."/>
            <person name="Yandava C."/>
            <person name="Haas B."/>
            <person name="Nusbaum C."/>
            <person name="Birren B."/>
        </authorList>
    </citation>
    <scope>NUCLEOTIDE SEQUENCE</scope>
    <source>
        <strain evidence="4">ATCC 64411</strain>
    </source>
</reference>
<dbReference type="InterPro" id="IPR050346">
    <property type="entry name" value="FMO-like"/>
</dbReference>
<dbReference type="GO" id="GO:0016491">
    <property type="term" value="F:oxidoreductase activity"/>
    <property type="evidence" value="ECO:0007669"/>
    <property type="project" value="UniProtKB-KW"/>
</dbReference>
<evidence type="ECO:0000256" key="3">
    <source>
        <dbReference type="ARBA" id="ARBA00023002"/>
    </source>
</evidence>
<keyword evidence="3" id="KW-0560">Oxidoreductase</keyword>
<accession>A0A0C4EF19</accession>
<dbReference type="EnsemblFungi" id="MAPG_11354T0">
    <property type="protein sequence ID" value="MAPG_11354T0"/>
    <property type="gene ID" value="MAPG_11354"/>
</dbReference>
<organism evidence="5 6">
    <name type="scientific">Magnaporthiopsis poae (strain ATCC 64411 / 73-15)</name>
    <name type="common">Kentucky bluegrass fungus</name>
    <name type="synonym">Magnaporthe poae</name>
    <dbReference type="NCBI Taxonomy" id="644358"/>
    <lineage>
        <taxon>Eukaryota</taxon>
        <taxon>Fungi</taxon>
        <taxon>Dikarya</taxon>
        <taxon>Ascomycota</taxon>
        <taxon>Pezizomycotina</taxon>
        <taxon>Sordariomycetes</taxon>
        <taxon>Sordariomycetidae</taxon>
        <taxon>Magnaporthales</taxon>
        <taxon>Magnaporthaceae</taxon>
        <taxon>Magnaporthiopsis</taxon>
    </lineage>
</organism>